<evidence type="ECO:0000259" key="2">
    <source>
        <dbReference type="Pfam" id="PF04389"/>
    </source>
</evidence>
<dbReference type="Pfam" id="PF04389">
    <property type="entry name" value="Peptidase_M28"/>
    <property type="match status" value="1"/>
</dbReference>
<accession>A0A0L8AQM0</accession>
<dbReference type="PATRIC" id="fig|1566026.4.peg.1677"/>
<dbReference type="Gene3D" id="3.50.30.30">
    <property type="match status" value="1"/>
</dbReference>
<feature type="signal peptide" evidence="1">
    <location>
        <begin position="1"/>
        <end position="20"/>
    </location>
</feature>
<dbReference type="EMBL" id="JSVA01000002">
    <property type="protein sequence ID" value="KOF04487.1"/>
    <property type="molecule type" value="Genomic_DNA"/>
</dbReference>
<evidence type="ECO:0000313" key="4">
    <source>
        <dbReference type="Proteomes" id="UP000036908"/>
    </source>
</evidence>
<dbReference type="SUPFAM" id="SSF53187">
    <property type="entry name" value="Zn-dependent exopeptidases"/>
    <property type="match status" value="1"/>
</dbReference>
<proteinExistence type="predicted"/>
<reference evidence="4" key="1">
    <citation type="submission" date="2014-11" db="EMBL/GenBank/DDBJ databases">
        <title>Genome sequencing of Roseivirga sp. D-25.</title>
        <authorList>
            <person name="Selvaratnam C."/>
            <person name="Thevarajoo S."/>
            <person name="Goh K.M."/>
            <person name="Eee R."/>
            <person name="Chan K.-G."/>
            <person name="Chong C.S."/>
        </authorList>
    </citation>
    <scope>NUCLEOTIDE SEQUENCE [LARGE SCALE GENOMIC DNA]</scope>
    <source>
        <strain evidence="4">D-25</strain>
    </source>
</reference>
<dbReference type="SUPFAM" id="SSF52025">
    <property type="entry name" value="PA domain"/>
    <property type="match status" value="1"/>
</dbReference>
<protein>
    <submittedName>
        <fullName evidence="3">Peptidase M28</fullName>
    </submittedName>
</protein>
<gene>
    <name evidence="3" type="ORF">OB69_01250</name>
</gene>
<dbReference type="Gene3D" id="3.40.630.10">
    <property type="entry name" value="Zn peptidases"/>
    <property type="match status" value="1"/>
</dbReference>
<comment type="caution">
    <text evidence="3">The sequence shown here is derived from an EMBL/GenBank/DDBJ whole genome shotgun (WGS) entry which is preliminary data.</text>
</comment>
<sequence>MKKTLILFLGLVLSVFQANAQQLDSFVENYYNMADAEFNQESAFQTVDYVQQYWRLAGNEGFNNSIYHVVEKLKMAGYVLEENAKPTDRLTYRIEKRAMSRPTWEPVSGSLKIGNQELLNLKTNFNMIASYSYSTDGEKEYEVVYVEKVSAESLNGMDLKGKVVMTEGSPSRTFNEAVKKHGAAGVITYGLPSYNQPEKHQNSISFTGIPNDPEAKAFGVLLSYKAHEVLKKAVLAGQTKVKINLETKIYESEELTLVAELKGSTLPDERFVFSAHVQEPGANDNASGVGALGEVASSTARLFKAGKVNPERTITYLFGDEIVSTRRYVQEDAERAKGIKWGMSLDMVGENTAITGGSFLIEKMPDPGAIWTRGKEKHTEWGGRPLKKDQLKPHYFNDLTIGVFEMIGDKKNWEVNYNPFEGGSDHTPFLQANIPGLLLWHFTDQFYHTDQDRIDKVSPVTLKNVGIGAMIISLMLTENSDRLADVVLYEASMSATMRLQAELKLSKDAIANGADLAEQKDIISTWADYYRDVFNATLDIEPKNMEAFKNNLSSTQDALMGYRNLVLGQLK</sequence>
<keyword evidence="1" id="KW-0732">Signal</keyword>
<dbReference type="InterPro" id="IPR046450">
    <property type="entry name" value="PA_dom_sf"/>
</dbReference>
<evidence type="ECO:0000256" key="1">
    <source>
        <dbReference type="SAM" id="SignalP"/>
    </source>
</evidence>
<name>A0A0L8AQM0_9BACT</name>
<dbReference type="Proteomes" id="UP000036908">
    <property type="component" value="Unassembled WGS sequence"/>
</dbReference>
<evidence type="ECO:0000313" key="3">
    <source>
        <dbReference type="EMBL" id="KOF04487.1"/>
    </source>
</evidence>
<dbReference type="InterPro" id="IPR007484">
    <property type="entry name" value="Peptidase_M28"/>
</dbReference>
<dbReference type="OrthoDB" id="9762302at2"/>
<feature type="domain" description="Peptidase M28" evidence="2">
    <location>
        <begin position="257"/>
        <end position="466"/>
    </location>
</feature>
<feature type="chain" id="PRO_5005580345" evidence="1">
    <location>
        <begin position="21"/>
        <end position="571"/>
    </location>
</feature>
<keyword evidence="4" id="KW-1185">Reference proteome</keyword>
<organism evidence="3 4">
    <name type="scientific">Roseivirga seohaensis subsp. aquiponti</name>
    <dbReference type="NCBI Taxonomy" id="1566026"/>
    <lineage>
        <taxon>Bacteria</taxon>
        <taxon>Pseudomonadati</taxon>
        <taxon>Bacteroidota</taxon>
        <taxon>Cytophagia</taxon>
        <taxon>Cytophagales</taxon>
        <taxon>Roseivirgaceae</taxon>
        <taxon>Roseivirga</taxon>
    </lineage>
</organism>
<dbReference type="RefSeq" id="WP_053221907.1">
    <property type="nucleotide sequence ID" value="NZ_JSVA01000002.1"/>
</dbReference>
<dbReference type="AlphaFoldDB" id="A0A0L8AQM0"/>